<dbReference type="Proteomes" id="UP000277212">
    <property type="component" value="Unassembled WGS sequence"/>
</dbReference>
<name>A0A3M2R8T7_9HYPO</name>
<protein>
    <submittedName>
        <fullName evidence="2">Uncharacterized protein</fullName>
    </submittedName>
</protein>
<keyword evidence="3" id="KW-1185">Reference proteome</keyword>
<feature type="compositionally biased region" description="Basic and acidic residues" evidence="1">
    <location>
        <begin position="118"/>
        <end position="128"/>
    </location>
</feature>
<accession>A0A3M2R8T7</accession>
<feature type="region of interest" description="Disordered" evidence="1">
    <location>
        <begin position="641"/>
        <end position="664"/>
    </location>
</feature>
<feature type="region of interest" description="Disordered" evidence="1">
    <location>
        <begin position="697"/>
        <end position="820"/>
    </location>
</feature>
<sequence length="863" mass="96618">MMSFSQTGKASRTFSLRRDEHHEQIFIQARSFFLPQNTKEYRECHFTSTPCRHSSIDIHEVKQAIKEYCDKHFGVACWVEGSYERRPPIITTCVDSTDGSPEHLPDHHDTDAELSECQSRDVTDHATTDGEAESGQPSHKRRRVDHGHPNLNRPAPEHTKGHKQAHNRDPPAKTIDDFPDEFVKKVRDGLQNLEKQTRQDFSQSEFGTRLFEHRQNNKKGYDGAKELEDILKLTSKNHKSRQWLLDLYYRYATYRCRRLDHGYSKTGDIHEERGVKKKEAFCEVVSNVVNRLQETWGQLACLIYSALEVTKYRGSLFTKFANKHSVEPAVESIVRSLGKIQEVTLPKNTLVLNPAFFLSCVGDIPYSQTCKDIGLDRLASYDFQRHIDETAHKLKEIDLDCGKMPLSTFLQTALRRFKIDAKTSMVTIILREEQVTHHDSQDRGLSSHSALEWPRLLRDTETRLRNSGLIQEGLGRRQSPTEPHTSIPDGHNEHSHSGSTTPQEPGAAEATGFPVVPPDNARPSSRPSLKDAVAHGRELSHGAPEMLQHPPELGSSPAMRPASELIAISSRVAETSRLQSISASPAPAISDSEAERVVHRVRTALDVRLEASVPANSNPSSEYWSDNTRFRDRGIPREALESSRPLQEPQDSVPHSPALPQLSNVMPVDRLLDTSSGSPHMTLVQQQQVLESNQPLQFTAPGSDRALPENSPRELLSHSTSIAPNRQDQSEHTHTGQDLSACDHAPRTENNNHPATPSVQEQAGCRAQMQASGFLPAQPESSQPRSHATEAAGVEAPEGGDALTRTSSRDTPRSAYNNPLDDTSFWDDLLDKRDQANMDTLFSILDTSVVDWDEILSSVQRGS</sequence>
<feature type="compositionally biased region" description="Polar residues" evidence="1">
    <location>
        <begin position="748"/>
        <end position="761"/>
    </location>
</feature>
<evidence type="ECO:0000313" key="2">
    <source>
        <dbReference type="EMBL" id="RMJ01651.1"/>
    </source>
</evidence>
<evidence type="ECO:0000256" key="1">
    <source>
        <dbReference type="SAM" id="MobiDB-lite"/>
    </source>
</evidence>
<feature type="compositionally biased region" description="Basic and acidic residues" evidence="1">
    <location>
        <begin position="100"/>
        <end position="111"/>
    </location>
</feature>
<evidence type="ECO:0000313" key="3">
    <source>
        <dbReference type="Proteomes" id="UP000277212"/>
    </source>
</evidence>
<dbReference type="AlphaFoldDB" id="A0A3M2R8T7"/>
<reference evidence="2 3" key="1">
    <citation type="submission" date="2017-06" db="EMBL/GenBank/DDBJ databases">
        <title>Comparative genomic analysis of Ambrosia Fusariam Clade fungi.</title>
        <authorList>
            <person name="Stajich J.E."/>
            <person name="Carrillo J."/>
            <person name="Kijimoto T."/>
            <person name="Eskalen A."/>
            <person name="O'Donnell K."/>
            <person name="Kasson M."/>
        </authorList>
    </citation>
    <scope>NUCLEOTIDE SEQUENCE [LARGE SCALE GENOMIC DNA]</scope>
    <source>
        <strain evidence="2">UCR3666</strain>
    </source>
</reference>
<gene>
    <name evidence="2" type="ORF">CDV36_015649</name>
</gene>
<comment type="caution">
    <text evidence="2">The sequence shown here is derived from an EMBL/GenBank/DDBJ whole genome shotgun (WGS) entry which is preliminary data.</text>
</comment>
<feature type="region of interest" description="Disordered" evidence="1">
    <location>
        <begin position="469"/>
        <end position="533"/>
    </location>
</feature>
<feature type="region of interest" description="Disordered" evidence="1">
    <location>
        <begin position="94"/>
        <end position="177"/>
    </location>
</feature>
<proteinExistence type="predicted"/>
<dbReference type="OrthoDB" id="5107061at2759"/>
<dbReference type="EMBL" id="NKUJ01000625">
    <property type="protein sequence ID" value="RMJ01651.1"/>
    <property type="molecule type" value="Genomic_DNA"/>
</dbReference>
<feature type="compositionally biased region" description="Basic and acidic residues" evidence="1">
    <location>
        <begin position="166"/>
        <end position="177"/>
    </location>
</feature>
<organism evidence="2 3">
    <name type="scientific">Fusarium kuroshium</name>
    <dbReference type="NCBI Taxonomy" id="2010991"/>
    <lineage>
        <taxon>Eukaryota</taxon>
        <taxon>Fungi</taxon>
        <taxon>Dikarya</taxon>
        <taxon>Ascomycota</taxon>
        <taxon>Pezizomycotina</taxon>
        <taxon>Sordariomycetes</taxon>
        <taxon>Hypocreomycetidae</taxon>
        <taxon>Hypocreales</taxon>
        <taxon>Nectriaceae</taxon>
        <taxon>Fusarium</taxon>
        <taxon>Fusarium solani species complex</taxon>
    </lineage>
</organism>
<feature type="compositionally biased region" description="Polar residues" evidence="1">
    <location>
        <begin position="717"/>
        <end position="727"/>
    </location>
</feature>